<dbReference type="Bgee" id="ENSACLG00000020162">
    <property type="expression patterns" value="Expressed in camera-type eye"/>
</dbReference>
<dbReference type="GeneID" id="113031266"/>
<dbReference type="Ensembl" id="ENSACLT00000030479.2">
    <property type="protein sequence ID" value="ENSACLP00000029775.1"/>
    <property type="gene ID" value="ENSACLG00000020162.2"/>
</dbReference>
<feature type="signal peptide" evidence="2">
    <location>
        <begin position="1"/>
        <end position="33"/>
    </location>
</feature>
<dbReference type="InterPro" id="IPR013783">
    <property type="entry name" value="Ig-like_fold"/>
</dbReference>
<keyword evidence="5" id="KW-1185">Reference proteome</keyword>
<dbReference type="Pfam" id="PF13927">
    <property type="entry name" value="Ig_3"/>
    <property type="match status" value="1"/>
</dbReference>
<keyword evidence="1" id="KW-1133">Transmembrane helix</keyword>
<keyword evidence="2" id="KW-0732">Signal</keyword>
<evidence type="ECO:0000256" key="1">
    <source>
        <dbReference type="SAM" id="Phobius"/>
    </source>
</evidence>
<dbReference type="PROSITE" id="PS50835">
    <property type="entry name" value="IG_LIKE"/>
    <property type="match status" value="2"/>
</dbReference>
<feature type="domain" description="Ig-like" evidence="3">
    <location>
        <begin position="34"/>
        <end position="149"/>
    </location>
</feature>
<dbReference type="InterPro" id="IPR036179">
    <property type="entry name" value="Ig-like_dom_sf"/>
</dbReference>
<keyword evidence="1" id="KW-0472">Membrane</keyword>
<dbReference type="RefSeq" id="XP_026039085.1">
    <property type="nucleotide sequence ID" value="XM_026183300.1"/>
</dbReference>
<dbReference type="SMART" id="SM00409">
    <property type="entry name" value="IG"/>
    <property type="match status" value="2"/>
</dbReference>
<dbReference type="PANTHER" id="PTHR44699">
    <property type="entry name" value="IMMUNOGLOBULIN SUPERFAMILY MEMBER 11"/>
    <property type="match status" value="1"/>
</dbReference>
<feature type="chain" id="PRO_5018043209" description="Ig-like domain-containing protein" evidence="2">
    <location>
        <begin position="34"/>
        <end position="311"/>
    </location>
</feature>
<dbReference type="InterPro" id="IPR042758">
    <property type="entry name" value="IGSF11"/>
</dbReference>
<reference evidence="4 5" key="1">
    <citation type="submission" date="2018-05" db="EMBL/GenBank/DDBJ databases">
        <authorList>
            <person name="Datahose"/>
        </authorList>
    </citation>
    <scope>NUCLEOTIDE SEQUENCE</scope>
</reference>
<dbReference type="Pfam" id="PF07686">
    <property type="entry name" value="V-set"/>
    <property type="match status" value="1"/>
</dbReference>
<proteinExistence type="predicted"/>
<evidence type="ECO:0000259" key="3">
    <source>
        <dbReference type="PROSITE" id="PS50835"/>
    </source>
</evidence>
<dbReference type="Proteomes" id="UP000265100">
    <property type="component" value="Chromosome 10"/>
</dbReference>
<dbReference type="OrthoDB" id="10041737at2759"/>
<dbReference type="InterPro" id="IPR013106">
    <property type="entry name" value="Ig_V-set"/>
</dbReference>
<dbReference type="Gene3D" id="2.60.40.10">
    <property type="entry name" value="Immunoglobulins"/>
    <property type="match status" value="2"/>
</dbReference>
<evidence type="ECO:0000256" key="2">
    <source>
        <dbReference type="SAM" id="SignalP"/>
    </source>
</evidence>
<protein>
    <recommendedName>
        <fullName evidence="3">Ig-like domain-containing protein</fullName>
    </recommendedName>
</protein>
<sequence length="311" mass="34038">MTASLSSLTAMGATGRWMFWTLCVCFTAQENTALRVTMRESSLEVARGDFVVLPCSFYTSASNHLSRLNIIWTLTPFSSPEAPIQVIVYDHGQVIEDPSLIGRVGFTGLPLSADIMLNDTRVSDAGIYRCMVNNPPEITDPGIGELVLSVLVPPSLPVCQWDGDINMGGSVRLSCLVAEGIPTPEIRWDKLNPDEISLPINMESELSGSVQIVNVSSQTSGLYRCSATNTLGTENCYINLSIYSTPDSPSGVLQGVLLTLSMCLLLLALLVLVLWLHHTGQDGRLRKGRGDKDEFYNEIRYTPSLMKRSFV</sequence>
<dbReference type="SMART" id="SM00408">
    <property type="entry name" value="IGc2"/>
    <property type="match status" value="1"/>
</dbReference>
<reference evidence="5" key="2">
    <citation type="submission" date="2023-03" db="EMBL/GenBank/DDBJ databases">
        <authorList>
            <consortium name="Wellcome Sanger Institute Data Sharing"/>
        </authorList>
    </citation>
    <scope>NUCLEOTIDE SEQUENCE [LARGE SCALE GENOMIC DNA]</scope>
</reference>
<dbReference type="InterPro" id="IPR003598">
    <property type="entry name" value="Ig_sub2"/>
</dbReference>
<evidence type="ECO:0000313" key="5">
    <source>
        <dbReference type="Proteomes" id="UP000265100"/>
    </source>
</evidence>
<dbReference type="InterPro" id="IPR003599">
    <property type="entry name" value="Ig_sub"/>
</dbReference>
<reference evidence="4" key="4">
    <citation type="submission" date="2025-09" db="UniProtKB">
        <authorList>
            <consortium name="Ensembl"/>
        </authorList>
    </citation>
    <scope>IDENTIFICATION</scope>
</reference>
<evidence type="ECO:0000313" key="4">
    <source>
        <dbReference type="Ensembl" id="ENSACLP00000029775.1"/>
    </source>
</evidence>
<reference evidence="4" key="3">
    <citation type="submission" date="2025-08" db="UniProtKB">
        <authorList>
            <consortium name="Ensembl"/>
        </authorList>
    </citation>
    <scope>IDENTIFICATION</scope>
</reference>
<feature type="domain" description="Ig-like" evidence="3">
    <location>
        <begin position="154"/>
        <end position="241"/>
    </location>
</feature>
<dbReference type="OMA" id="PVNMEGE"/>
<dbReference type="AlphaFoldDB" id="A0A3P8QJJ5"/>
<dbReference type="InterPro" id="IPR007110">
    <property type="entry name" value="Ig-like_dom"/>
</dbReference>
<keyword evidence="1" id="KW-0812">Transmembrane</keyword>
<dbReference type="PANTHER" id="PTHR44699:SF2">
    <property type="entry name" value="IMMUNOGLOBULIN SUPERFAMILY MEMBER 11-LIKE"/>
    <property type="match status" value="1"/>
</dbReference>
<feature type="transmembrane region" description="Helical" evidence="1">
    <location>
        <begin position="252"/>
        <end position="276"/>
    </location>
</feature>
<organism evidence="4 5">
    <name type="scientific">Astatotilapia calliptera</name>
    <name type="common">Eastern happy</name>
    <name type="synonym">Chromis callipterus</name>
    <dbReference type="NCBI Taxonomy" id="8154"/>
    <lineage>
        <taxon>Eukaryota</taxon>
        <taxon>Metazoa</taxon>
        <taxon>Chordata</taxon>
        <taxon>Craniata</taxon>
        <taxon>Vertebrata</taxon>
        <taxon>Euteleostomi</taxon>
        <taxon>Actinopterygii</taxon>
        <taxon>Neopterygii</taxon>
        <taxon>Teleostei</taxon>
        <taxon>Neoteleostei</taxon>
        <taxon>Acanthomorphata</taxon>
        <taxon>Ovalentaria</taxon>
        <taxon>Cichlomorphae</taxon>
        <taxon>Cichliformes</taxon>
        <taxon>Cichlidae</taxon>
        <taxon>African cichlids</taxon>
        <taxon>Pseudocrenilabrinae</taxon>
        <taxon>Haplochromini</taxon>
        <taxon>Astatotilapia</taxon>
    </lineage>
</organism>
<name>A0A3P8QJJ5_ASTCA</name>
<accession>A0A3P8QJJ5</accession>
<dbReference type="SUPFAM" id="SSF48726">
    <property type="entry name" value="Immunoglobulin"/>
    <property type="match status" value="2"/>
</dbReference>
<dbReference type="GeneTree" id="ENSGT00940000156392"/>